<dbReference type="PANTHER" id="PTHR45964:SF9">
    <property type="entry name" value="SULFOTRANSFERASE"/>
    <property type="match status" value="1"/>
</dbReference>
<dbReference type="Proteomes" id="UP000800200">
    <property type="component" value="Unassembled WGS sequence"/>
</dbReference>
<dbReference type="SMART" id="SM00321">
    <property type="entry name" value="WSC"/>
    <property type="match status" value="2"/>
</dbReference>
<feature type="non-terminal residue" evidence="3">
    <location>
        <position position="243"/>
    </location>
</feature>
<keyword evidence="4" id="KW-1185">Reference proteome</keyword>
<feature type="domain" description="WSC" evidence="2">
    <location>
        <begin position="157"/>
        <end position="243"/>
    </location>
</feature>
<dbReference type="PANTHER" id="PTHR45964">
    <property type="entry name" value="WSCD FAMILY MEMBER CG9164"/>
    <property type="match status" value="1"/>
</dbReference>
<keyword evidence="1" id="KW-0677">Repeat</keyword>
<organism evidence="3 4">
    <name type="scientific">Zopfia rhizophila CBS 207.26</name>
    <dbReference type="NCBI Taxonomy" id="1314779"/>
    <lineage>
        <taxon>Eukaryota</taxon>
        <taxon>Fungi</taxon>
        <taxon>Dikarya</taxon>
        <taxon>Ascomycota</taxon>
        <taxon>Pezizomycotina</taxon>
        <taxon>Dothideomycetes</taxon>
        <taxon>Dothideomycetes incertae sedis</taxon>
        <taxon>Zopfiaceae</taxon>
        <taxon>Zopfia</taxon>
    </lineage>
</organism>
<accession>A0A6A6E5P9</accession>
<name>A0A6A6E5P9_9PEZI</name>
<evidence type="ECO:0000256" key="1">
    <source>
        <dbReference type="ARBA" id="ARBA00022737"/>
    </source>
</evidence>
<evidence type="ECO:0000259" key="2">
    <source>
        <dbReference type="PROSITE" id="PS51212"/>
    </source>
</evidence>
<reference evidence="3" key="1">
    <citation type="journal article" date="2020" name="Stud. Mycol.">
        <title>101 Dothideomycetes genomes: a test case for predicting lifestyles and emergence of pathogens.</title>
        <authorList>
            <person name="Haridas S."/>
            <person name="Albert R."/>
            <person name="Binder M."/>
            <person name="Bloem J."/>
            <person name="Labutti K."/>
            <person name="Salamov A."/>
            <person name="Andreopoulos B."/>
            <person name="Baker S."/>
            <person name="Barry K."/>
            <person name="Bills G."/>
            <person name="Bluhm B."/>
            <person name="Cannon C."/>
            <person name="Castanera R."/>
            <person name="Culley D."/>
            <person name="Daum C."/>
            <person name="Ezra D."/>
            <person name="Gonzalez J."/>
            <person name="Henrissat B."/>
            <person name="Kuo A."/>
            <person name="Liang C."/>
            <person name="Lipzen A."/>
            <person name="Lutzoni F."/>
            <person name="Magnuson J."/>
            <person name="Mondo S."/>
            <person name="Nolan M."/>
            <person name="Ohm R."/>
            <person name="Pangilinan J."/>
            <person name="Park H.-J."/>
            <person name="Ramirez L."/>
            <person name="Alfaro M."/>
            <person name="Sun H."/>
            <person name="Tritt A."/>
            <person name="Yoshinaga Y."/>
            <person name="Zwiers L.-H."/>
            <person name="Turgeon B."/>
            <person name="Goodwin S."/>
            <person name="Spatafora J."/>
            <person name="Crous P."/>
            <person name="Grigoriev I."/>
        </authorList>
    </citation>
    <scope>NUCLEOTIDE SEQUENCE</scope>
    <source>
        <strain evidence="3">CBS 207.26</strain>
    </source>
</reference>
<dbReference type="PROSITE" id="PS51212">
    <property type="entry name" value="WSC"/>
    <property type="match status" value="2"/>
</dbReference>
<dbReference type="OrthoDB" id="2019572at2759"/>
<proteinExistence type="predicted"/>
<dbReference type="InterPro" id="IPR002889">
    <property type="entry name" value="WSC_carb-bd"/>
</dbReference>
<dbReference type="AlphaFoldDB" id="A0A6A6E5P9"/>
<feature type="domain" description="WSC" evidence="2">
    <location>
        <begin position="58"/>
        <end position="144"/>
    </location>
</feature>
<feature type="non-terminal residue" evidence="3">
    <location>
        <position position="1"/>
    </location>
</feature>
<protein>
    <submittedName>
        <fullName evidence="3">WSC-domain-containing protein</fullName>
    </submittedName>
</protein>
<dbReference type="EMBL" id="ML994634">
    <property type="protein sequence ID" value="KAF2185196.1"/>
    <property type="molecule type" value="Genomic_DNA"/>
</dbReference>
<gene>
    <name evidence="3" type="ORF">K469DRAFT_539963</name>
</gene>
<evidence type="ECO:0000313" key="4">
    <source>
        <dbReference type="Proteomes" id="UP000800200"/>
    </source>
</evidence>
<sequence>VEYYGECYFGNSLDSSAQEGTGCDSRCGGNFSQSCGGSGRMNLYKNTVYATENPGIGDFHLKGCYIDNQGSRALDHHFEDWNGMTVAKCVEAAKVFKYVAVDECYYGNTLASLATPSSGCNTPRAGNKAEMCGGSNRLTLYENAAYQPPREVPNFNRWIIRGCHSDSVDARALTTGSAKDDKMTVEKCSLLSEGFRYMGVEYQQECYWGNTINSEATSDGCDAPCSGNFAEICGGGNHITIYE</sequence>
<dbReference type="InterPro" id="IPR051589">
    <property type="entry name" value="Sialate-O-sulfotransferase"/>
</dbReference>
<dbReference type="Pfam" id="PF01822">
    <property type="entry name" value="WSC"/>
    <property type="match status" value="2"/>
</dbReference>
<evidence type="ECO:0000313" key="3">
    <source>
        <dbReference type="EMBL" id="KAF2185196.1"/>
    </source>
</evidence>